<proteinExistence type="predicted"/>
<name>A0ABQ3LU98_9SPHN</name>
<comment type="caution">
    <text evidence="1">The sequence shown here is derived from an EMBL/GenBank/DDBJ whole genome shotgun (WGS) entry which is preliminary data.</text>
</comment>
<organism evidence="1 2">
    <name type="scientific">Sphingomonas glacialis</name>
    <dbReference type="NCBI Taxonomy" id="658225"/>
    <lineage>
        <taxon>Bacteria</taxon>
        <taxon>Pseudomonadati</taxon>
        <taxon>Pseudomonadota</taxon>
        <taxon>Alphaproteobacteria</taxon>
        <taxon>Sphingomonadales</taxon>
        <taxon>Sphingomonadaceae</taxon>
        <taxon>Sphingomonas</taxon>
    </lineage>
</organism>
<evidence type="ECO:0000313" key="2">
    <source>
        <dbReference type="Proteomes" id="UP000652430"/>
    </source>
</evidence>
<keyword evidence="2" id="KW-1185">Reference proteome</keyword>
<accession>A0ABQ3LU98</accession>
<sequence>MLKFVVYRPPSLGLPFLAIAISANGREAIAKPFVNELKAIAYKDAHALWTFEQLKAIECT</sequence>
<reference evidence="2" key="1">
    <citation type="journal article" date="2019" name="Int. J. Syst. Evol. Microbiol.">
        <title>The Global Catalogue of Microorganisms (GCM) 10K type strain sequencing project: providing services to taxonomists for standard genome sequencing and annotation.</title>
        <authorList>
            <consortium name="The Broad Institute Genomics Platform"/>
            <consortium name="The Broad Institute Genome Sequencing Center for Infectious Disease"/>
            <person name="Wu L."/>
            <person name="Ma J."/>
        </authorList>
    </citation>
    <scope>NUCLEOTIDE SEQUENCE [LARGE SCALE GENOMIC DNA]</scope>
    <source>
        <strain evidence="2">CGMCC 1.8957</strain>
    </source>
</reference>
<dbReference type="Proteomes" id="UP000652430">
    <property type="component" value="Unassembled WGS sequence"/>
</dbReference>
<dbReference type="EMBL" id="BNAQ01000014">
    <property type="protein sequence ID" value="GHH26306.1"/>
    <property type="molecule type" value="Genomic_DNA"/>
</dbReference>
<gene>
    <name evidence="1" type="ORF">GCM10008023_40700</name>
</gene>
<evidence type="ECO:0000313" key="1">
    <source>
        <dbReference type="EMBL" id="GHH26306.1"/>
    </source>
</evidence>
<protein>
    <submittedName>
        <fullName evidence="1">Uncharacterized protein</fullName>
    </submittedName>
</protein>